<dbReference type="Proteomes" id="UP001162162">
    <property type="component" value="Unassembled WGS sequence"/>
</dbReference>
<evidence type="ECO:0000313" key="5">
    <source>
        <dbReference type="Proteomes" id="UP001162162"/>
    </source>
</evidence>
<evidence type="ECO:0000313" key="4">
    <source>
        <dbReference type="EMBL" id="KAJ8946161.1"/>
    </source>
</evidence>
<organism evidence="4 5">
    <name type="scientific">Aromia moschata</name>
    <dbReference type="NCBI Taxonomy" id="1265417"/>
    <lineage>
        <taxon>Eukaryota</taxon>
        <taxon>Metazoa</taxon>
        <taxon>Ecdysozoa</taxon>
        <taxon>Arthropoda</taxon>
        <taxon>Hexapoda</taxon>
        <taxon>Insecta</taxon>
        <taxon>Pterygota</taxon>
        <taxon>Neoptera</taxon>
        <taxon>Endopterygota</taxon>
        <taxon>Coleoptera</taxon>
        <taxon>Polyphaga</taxon>
        <taxon>Cucujiformia</taxon>
        <taxon>Chrysomeloidea</taxon>
        <taxon>Cerambycidae</taxon>
        <taxon>Cerambycinae</taxon>
        <taxon>Callichromatini</taxon>
        <taxon>Aromia</taxon>
    </lineage>
</organism>
<accession>A0AAV8Y3Z9</accession>
<reference evidence="4" key="1">
    <citation type="journal article" date="2023" name="Insect Mol. Biol.">
        <title>Genome sequencing provides insights into the evolution of gene families encoding plant cell wall-degrading enzymes in longhorned beetles.</title>
        <authorList>
            <person name="Shin N.R."/>
            <person name="Okamura Y."/>
            <person name="Kirsch R."/>
            <person name="Pauchet Y."/>
        </authorList>
    </citation>
    <scope>NUCLEOTIDE SEQUENCE</scope>
    <source>
        <strain evidence="4">AMC_N1</strain>
    </source>
</reference>
<keyword evidence="5" id="KW-1185">Reference proteome</keyword>
<dbReference type="InterPro" id="IPR027806">
    <property type="entry name" value="HARBI1_dom"/>
</dbReference>
<dbReference type="EMBL" id="JAPWTK010000195">
    <property type="protein sequence ID" value="KAJ8946161.1"/>
    <property type="molecule type" value="Genomic_DNA"/>
</dbReference>
<sequence>MQFLKPYPYKGLTKEQRIFNYRLSKARRVIENAFGILANRFGILLTTMSLNPNKAKLIVQANFHLVGIIYIMGCPDIPCTTSYHMLLTSK</sequence>
<dbReference type="AlphaFoldDB" id="A0AAV8Y3Z9"/>
<keyword evidence="2" id="KW-0479">Metal-binding</keyword>
<gene>
    <name evidence="4" type="ORF">NQ318_004414</name>
</gene>
<proteinExistence type="predicted"/>
<comment type="cofactor">
    <cofactor evidence="1">
        <name>a divalent metal cation</name>
        <dbReference type="ChEBI" id="CHEBI:60240"/>
    </cofactor>
</comment>
<dbReference type="GO" id="GO:0046872">
    <property type="term" value="F:metal ion binding"/>
    <property type="evidence" value="ECO:0007669"/>
    <property type="project" value="UniProtKB-KW"/>
</dbReference>
<feature type="domain" description="DDE Tnp4" evidence="3">
    <location>
        <begin position="9"/>
        <end position="65"/>
    </location>
</feature>
<protein>
    <recommendedName>
        <fullName evidence="3">DDE Tnp4 domain-containing protein</fullName>
    </recommendedName>
</protein>
<evidence type="ECO:0000256" key="2">
    <source>
        <dbReference type="ARBA" id="ARBA00022723"/>
    </source>
</evidence>
<evidence type="ECO:0000256" key="1">
    <source>
        <dbReference type="ARBA" id="ARBA00001968"/>
    </source>
</evidence>
<comment type="caution">
    <text evidence="4">The sequence shown here is derived from an EMBL/GenBank/DDBJ whole genome shotgun (WGS) entry which is preliminary data.</text>
</comment>
<name>A0AAV8Y3Z9_9CUCU</name>
<dbReference type="Pfam" id="PF13359">
    <property type="entry name" value="DDE_Tnp_4"/>
    <property type="match status" value="1"/>
</dbReference>
<evidence type="ECO:0000259" key="3">
    <source>
        <dbReference type="Pfam" id="PF13359"/>
    </source>
</evidence>